<accession>S3D1V9</accession>
<reference evidence="1 2" key="1">
    <citation type="journal article" date="2013" name="BMC Genomics">
        <title>The genome and transcriptome of the pine saprophyte Ophiostoma piceae, and a comparison with the bark beetle-associated pine pathogen Grosmannia clavigera.</title>
        <authorList>
            <person name="Haridas S."/>
            <person name="Wang Y."/>
            <person name="Lim L."/>
            <person name="Massoumi Alamouti S."/>
            <person name="Jackman S."/>
            <person name="Docking R."/>
            <person name="Robertson G."/>
            <person name="Birol I."/>
            <person name="Bohlmann J."/>
            <person name="Breuil C."/>
        </authorList>
    </citation>
    <scope>NUCLEOTIDE SEQUENCE [LARGE SCALE GENOMIC DNA]</scope>
    <source>
        <strain evidence="1 2">UAMH 11346</strain>
    </source>
</reference>
<dbReference type="HOGENOM" id="CLU_1540517_0_0_1"/>
<evidence type="ECO:0000313" key="1">
    <source>
        <dbReference type="EMBL" id="EPE07220.1"/>
    </source>
</evidence>
<sequence>MATVQYGKCSIWRFKSIALVWKPVLAKCDDSVRIYPAGEGDRDVFALGSVIIKSSHLHPKDEKETDYSFSDVNEVAATALARGALVLVQERLASVGLNVAWPYLSPEQRQSFKEQTRTVLQQLYTVKPASSALLPGFVVPDPNILTNDRIWELEASILFPGEAETDANSTSAEV</sequence>
<dbReference type="Proteomes" id="UP000016923">
    <property type="component" value="Unassembled WGS sequence"/>
</dbReference>
<evidence type="ECO:0000313" key="2">
    <source>
        <dbReference type="Proteomes" id="UP000016923"/>
    </source>
</evidence>
<dbReference type="OMA" id="DQSARIY"/>
<organism evidence="1 2">
    <name type="scientific">Ophiostoma piceae (strain UAMH 11346)</name>
    <name type="common">Sap stain fungus</name>
    <dbReference type="NCBI Taxonomy" id="1262450"/>
    <lineage>
        <taxon>Eukaryota</taxon>
        <taxon>Fungi</taxon>
        <taxon>Dikarya</taxon>
        <taxon>Ascomycota</taxon>
        <taxon>Pezizomycotina</taxon>
        <taxon>Sordariomycetes</taxon>
        <taxon>Sordariomycetidae</taxon>
        <taxon>Ophiostomatales</taxon>
        <taxon>Ophiostomataceae</taxon>
        <taxon>Ophiostoma</taxon>
    </lineage>
</organism>
<dbReference type="AlphaFoldDB" id="S3D1V9"/>
<dbReference type="eggNOG" id="ENOG502SHFW">
    <property type="taxonomic scope" value="Eukaryota"/>
</dbReference>
<proteinExistence type="predicted"/>
<protein>
    <submittedName>
        <fullName evidence="1">Phd transcription factor</fullName>
    </submittedName>
</protein>
<dbReference type="EMBL" id="KE148151">
    <property type="protein sequence ID" value="EPE07220.1"/>
    <property type="molecule type" value="Genomic_DNA"/>
</dbReference>
<keyword evidence="2" id="KW-1185">Reference proteome</keyword>
<gene>
    <name evidence="1" type="ORF">F503_07871</name>
</gene>
<name>S3D1V9_OPHP1</name>
<dbReference type="STRING" id="1262450.S3D1V9"/>
<dbReference type="VEuPathDB" id="FungiDB:F503_07871"/>
<dbReference type="OrthoDB" id="8300194at2759"/>